<sequence length="565" mass="62155">MKYVVVIGGSMSGIGKGTLMSSIGVLLRSCNISCTAIKIDPYLNVDAGMISPHEHGEAYVLEDGSEADLDLGNYERFLNLKLSGGHSLTSGKLFSRIMDNERAGKYLGKTVQMVPHVVDEMIDWIVDVAGAPVDRTGWRLPEVCLVEIGGTVGDIESEIYVEAMRQFRMRLGPENICVCHLSYVPCLGSNREQKSKPTQASVKAMQERGVQPDMIFCRCETEVEEALKQKIALFTQVKKEHVFSVHNSTDVYSVPLILHGQGVAQAMLEHLKINPQINAPMPQIYSLDTWRRFTSSGAREKVTIGIVGKYTRTPDAYLSLVNALNHSSLEAGYSLEIRWFESDAFENGADISKVLGDVDGVIVPGGFGVRGLDGKIATASYCLEHKIPYLGICLGLQVLAVAAVQASNPKAVHGEAHPDAAPENMAIRLMPEYEGANVKGASMRLGARTIHLTPDSLISKLYDGRTEIEERHRHRYQVNERYVDVLKEFGFHISGISQCSARCSILEMDTRIHPFCIGTQFHPEFNSTPYSPSPPFLGLVLAAKNKLVQRLEANGNRLCSGAKYQ</sequence>
<dbReference type="InterPro" id="IPR017926">
    <property type="entry name" value="GATASE"/>
</dbReference>
<dbReference type="InterPro" id="IPR004468">
    <property type="entry name" value="CTP_synthase"/>
</dbReference>
<feature type="domain" description="CTP synthase N-terminal" evidence="13">
    <location>
        <begin position="2"/>
        <end position="273"/>
    </location>
</feature>
<dbReference type="PROSITE" id="PS51273">
    <property type="entry name" value="GATASE_TYPE_1"/>
    <property type="match status" value="1"/>
</dbReference>
<dbReference type="InterPro" id="IPR033828">
    <property type="entry name" value="GATase1_CTP_Synthase"/>
</dbReference>
<evidence type="ECO:0000256" key="10">
    <source>
        <dbReference type="ARBA" id="ARBA00047781"/>
    </source>
</evidence>
<dbReference type="Proteomes" id="UP001214638">
    <property type="component" value="Unassembled WGS sequence"/>
</dbReference>
<comment type="function">
    <text evidence="11">Catalyzes the ATP-dependent amination of UTP to CTP with either L-glutamine or ammonia as the source of nitrogen.</text>
</comment>
<evidence type="ECO:0000256" key="8">
    <source>
        <dbReference type="ARBA" id="ARBA00022962"/>
    </source>
</evidence>
<dbReference type="GO" id="GO:0003883">
    <property type="term" value="F:CTP synthase activity"/>
    <property type="evidence" value="ECO:0007669"/>
    <property type="project" value="UniProtKB-UniRule"/>
</dbReference>
<evidence type="ECO:0000256" key="3">
    <source>
        <dbReference type="ARBA" id="ARBA00022598"/>
    </source>
</evidence>
<evidence type="ECO:0000256" key="4">
    <source>
        <dbReference type="ARBA" id="ARBA00022723"/>
    </source>
</evidence>
<keyword evidence="7" id="KW-0460">Magnesium</keyword>
<dbReference type="GO" id="GO:0042802">
    <property type="term" value="F:identical protein binding"/>
    <property type="evidence" value="ECO:0007669"/>
    <property type="project" value="TreeGrafter"/>
</dbReference>
<dbReference type="PANTHER" id="PTHR11550:SF0">
    <property type="entry name" value="CTP SYNTHASE-RELATED"/>
    <property type="match status" value="1"/>
</dbReference>
<dbReference type="RefSeq" id="XP_067802451.1">
    <property type="nucleotide sequence ID" value="XM_067948300.1"/>
</dbReference>
<dbReference type="NCBIfam" id="NF003792">
    <property type="entry name" value="PRK05380.1"/>
    <property type="match status" value="1"/>
</dbReference>
<keyword evidence="9 11" id="KW-0665">Pyrimidine biosynthesis</keyword>
<comment type="pathway">
    <text evidence="1 11">Pyrimidine metabolism; CTP biosynthesis via de novo pathway; CTP from UDP: step 2/2.</text>
</comment>
<comment type="catalytic activity">
    <reaction evidence="10 11">
        <text>UTP + L-glutamine + ATP + H2O = CTP + L-glutamate + ADP + phosphate + 2 H(+)</text>
        <dbReference type="Rhea" id="RHEA:26426"/>
        <dbReference type="ChEBI" id="CHEBI:15377"/>
        <dbReference type="ChEBI" id="CHEBI:15378"/>
        <dbReference type="ChEBI" id="CHEBI:29985"/>
        <dbReference type="ChEBI" id="CHEBI:30616"/>
        <dbReference type="ChEBI" id="CHEBI:37563"/>
        <dbReference type="ChEBI" id="CHEBI:43474"/>
        <dbReference type="ChEBI" id="CHEBI:46398"/>
        <dbReference type="ChEBI" id="CHEBI:58359"/>
        <dbReference type="ChEBI" id="CHEBI:456216"/>
        <dbReference type="EC" id="6.3.4.2"/>
    </reaction>
</comment>
<accession>A0AAD9UN15</accession>
<dbReference type="InterPro" id="IPR017456">
    <property type="entry name" value="CTP_synthase_N"/>
</dbReference>
<dbReference type="InterPro" id="IPR029062">
    <property type="entry name" value="Class_I_gatase-like"/>
</dbReference>
<dbReference type="Gene3D" id="3.40.50.300">
    <property type="entry name" value="P-loop containing nucleotide triphosphate hydrolases"/>
    <property type="match status" value="1"/>
</dbReference>
<keyword evidence="8 11" id="KW-0315">Glutamine amidotransferase</keyword>
<keyword evidence="15" id="KW-1185">Reference proteome</keyword>
<evidence type="ECO:0000256" key="5">
    <source>
        <dbReference type="ARBA" id="ARBA00022741"/>
    </source>
</evidence>
<keyword evidence="4" id="KW-0479">Metal-binding</keyword>
<dbReference type="FunFam" id="3.40.50.300:FF:000009">
    <property type="entry name" value="CTP synthase"/>
    <property type="match status" value="1"/>
</dbReference>
<keyword evidence="3 11" id="KW-0436">Ligase</keyword>
<keyword evidence="6 11" id="KW-0067">ATP-binding</keyword>
<evidence type="ECO:0000256" key="11">
    <source>
        <dbReference type="RuleBase" id="RU810713"/>
    </source>
</evidence>
<dbReference type="Pfam" id="PF00117">
    <property type="entry name" value="GATase"/>
    <property type="match status" value="1"/>
</dbReference>
<evidence type="ECO:0000256" key="6">
    <source>
        <dbReference type="ARBA" id="ARBA00022840"/>
    </source>
</evidence>
<organism evidence="14 15">
    <name type="scientific">Babesia duncani</name>
    <dbReference type="NCBI Taxonomy" id="323732"/>
    <lineage>
        <taxon>Eukaryota</taxon>
        <taxon>Sar</taxon>
        <taxon>Alveolata</taxon>
        <taxon>Apicomplexa</taxon>
        <taxon>Aconoidasida</taxon>
        <taxon>Piroplasmida</taxon>
        <taxon>Babesiidae</taxon>
        <taxon>Babesia</taxon>
    </lineage>
</organism>
<dbReference type="EC" id="6.3.4.2" evidence="11"/>
<keyword evidence="5 11" id="KW-0547">Nucleotide-binding</keyword>
<keyword evidence="14" id="KW-0378">Hydrolase</keyword>
<dbReference type="AlphaFoldDB" id="A0AAD9UN15"/>
<evidence type="ECO:0000256" key="7">
    <source>
        <dbReference type="ARBA" id="ARBA00022842"/>
    </source>
</evidence>
<dbReference type="GO" id="GO:0044210">
    <property type="term" value="P:'de novo' CTP biosynthetic process"/>
    <property type="evidence" value="ECO:0007669"/>
    <property type="project" value="UniProtKB-UniRule"/>
</dbReference>
<dbReference type="CDD" id="cd03113">
    <property type="entry name" value="CTPS_N"/>
    <property type="match status" value="1"/>
</dbReference>
<dbReference type="PANTHER" id="PTHR11550">
    <property type="entry name" value="CTP SYNTHASE"/>
    <property type="match status" value="1"/>
</dbReference>
<dbReference type="GO" id="GO:0046872">
    <property type="term" value="F:metal ion binding"/>
    <property type="evidence" value="ECO:0007669"/>
    <property type="project" value="UniProtKB-KW"/>
</dbReference>
<evidence type="ECO:0000259" key="13">
    <source>
        <dbReference type="Pfam" id="PF06418"/>
    </source>
</evidence>
<evidence type="ECO:0000256" key="1">
    <source>
        <dbReference type="ARBA" id="ARBA00005171"/>
    </source>
</evidence>
<reference evidence="14" key="1">
    <citation type="journal article" date="2023" name="Nat. Microbiol.">
        <title>Babesia duncani multi-omics identifies virulence factors and drug targets.</title>
        <authorList>
            <person name="Singh P."/>
            <person name="Lonardi S."/>
            <person name="Liang Q."/>
            <person name="Vydyam P."/>
            <person name="Khabirova E."/>
            <person name="Fang T."/>
            <person name="Gihaz S."/>
            <person name="Thekkiniath J."/>
            <person name="Munshi M."/>
            <person name="Abel S."/>
            <person name="Ciampossin L."/>
            <person name="Batugedara G."/>
            <person name="Gupta M."/>
            <person name="Lu X.M."/>
            <person name="Lenz T."/>
            <person name="Chakravarty S."/>
            <person name="Cornillot E."/>
            <person name="Hu Y."/>
            <person name="Ma W."/>
            <person name="Gonzalez L.M."/>
            <person name="Sanchez S."/>
            <person name="Estrada K."/>
            <person name="Sanchez-Flores A."/>
            <person name="Montero E."/>
            <person name="Harb O.S."/>
            <person name="Le Roch K.G."/>
            <person name="Mamoun C.B."/>
        </authorList>
    </citation>
    <scope>NUCLEOTIDE SEQUENCE</scope>
    <source>
        <strain evidence="14">WA1</strain>
    </source>
</reference>
<dbReference type="GeneID" id="94337582"/>
<evidence type="ECO:0000313" key="15">
    <source>
        <dbReference type="Proteomes" id="UP001214638"/>
    </source>
</evidence>
<comment type="caution">
    <text evidence="14">The sequence shown here is derived from an EMBL/GenBank/DDBJ whole genome shotgun (WGS) entry which is preliminary data.</text>
</comment>
<name>A0AAD9UN15_9APIC</name>
<dbReference type="GO" id="GO:0019856">
    <property type="term" value="P:pyrimidine nucleobase biosynthetic process"/>
    <property type="evidence" value="ECO:0007669"/>
    <property type="project" value="TreeGrafter"/>
</dbReference>
<evidence type="ECO:0000256" key="9">
    <source>
        <dbReference type="ARBA" id="ARBA00022975"/>
    </source>
</evidence>
<evidence type="ECO:0000256" key="2">
    <source>
        <dbReference type="ARBA" id="ARBA00007533"/>
    </source>
</evidence>
<dbReference type="Gene3D" id="3.40.50.880">
    <property type="match status" value="1"/>
</dbReference>
<dbReference type="EMBL" id="JALLKP010000004">
    <property type="protein sequence ID" value="KAK2195608.1"/>
    <property type="molecule type" value="Genomic_DNA"/>
</dbReference>
<dbReference type="SUPFAM" id="SSF52540">
    <property type="entry name" value="P-loop containing nucleoside triphosphate hydrolases"/>
    <property type="match status" value="1"/>
</dbReference>
<gene>
    <name evidence="14" type="ORF">BdWA1_003285</name>
</gene>
<protein>
    <recommendedName>
        <fullName evidence="11">CTP synthase</fullName>
        <ecNumber evidence="11">6.3.4.2</ecNumber>
    </recommendedName>
    <alternativeName>
        <fullName evidence="11">UTP--ammonia ligase</fullName>
    </alternativeName>
</protein>
<dbReference type="GO" id="GO:0005524">
    <property type="term" value="F:ATP binding"/>
    <property type="evidence" value="ECO:0007669"/>
    <property type="project" value="UniProtKB-KW"/>
</dbReference>
<dbReference type="InterPro" id="IPR027417">
    <property type="entry name" value="P-loop_NTPase"/>
</dbReference>
<dbReference type="GO" id="GO:0016787">
    <property type="term" value="F:hydrolase activity"/>
    <property type="evidence" value="ECO:0007669"/>
    <property type="project" value="UniProtKB-KW"/>
</dbReference>
<dbReference type="SUPFAM" id="SSF52317">
    <property type="entry name" value="Class I glutamine amidotransferase-like"/>
    <property type="match status" value="1"/>
</dbReference>
<feature type="domain" description="Glutamine amidotransferase" evidence="12">
    <location>
        <begin position="315"/>
        <end position="539"/>
    </location>
</feature>
<dbReference type="KEGG" id="bdw:94337582"/>
<dbReference type="CDD" id="cd01746">
    <property type="entry name" value="GATase1_CTP_Synthase"/>
    <property type="match status" value="1"/>
</dbReference>
<dbReference type="Pfam" id="PF06418">
    <property type="entry name" value="CTP_synth_N"/>
    <property type="match status" value="1"/>
</dbReference>
<evidence type="ECO:0000313" key="14">
    <source>
        <dbReference type="EMBL" id="KAK2195608.1"/>
    </source>
</evidence>
<dbReference type="NCBIfam" id="TIGR00337">
    <property type="entry name" value="PyrG"/>
    <property type="match status" value="1"/>
</dbReference>
<comment type="similarity">
    <text evidence="2 11">Belongs to the CTP synthase family.</text>
</comment>
<proteinExistence type="inferred from homology"/>
<evidence type="ECO:0000259" key="12">
    <source>
        <dbReference type="Pfam" id="PF00117"/>
    </source>
</evidence>